<sequence length="71" mass="8415">MRIILILLTAIFFAGLTFNIQDKKELKWYSFSDGLKLAKSENKKVLIDVYTDWCEWCKKMDEEVYTNSTVK</sequence>
<evidence type="ECO:0000313" key="4">
    <source>
        <dbReference type="Proteomes" id="UP000243065"/>
    </source>
</evidence>
<dbReference type="SUPFAM" id="SSF52833">
    <property type="entry name" value="Thioredoxin-like"/>
    <property type="match status" value="1"/>
</dbReference>
<dbReference type="PROSITE" id="PS00194">
    <property type="entry name" value="THIOREDOXIN_1"/>
    <property type="match status" value="1"/>
</dbReference>
<reference evidence="3 4" key="1">
    <citation type="submission" date="2015-11" db="EMBL/GenBank/DDBJ databases">
        <authorList>
            <person name="Varghese N."/>
        </authorList>
    </citation>
    <scope>NUCLEOTIDE SEQUENCE [LARGE SCALE GENOMIC DNA]</scope>
    <source>
        <strain evidence="3 4">JGI-24</strain>
    </source>
</reference>
<dbReference type="RefSeq" id="WP_143713451.1">
    <property type="nucleotide sequence ID" value="NZ_CZVU01000104.1"/>
</dbReference>
<gene>
    <name evidence="3" type="ORF">JGI24_01584</name>
</gene>
<evidence type="ECO:0000259" key="2">
    <source>
        <dbReference type="Pfam" id="PF03190"/>
    </source>
</evidence>
<evidence type="ECO:0000313" key="3">
    <source>
        <dbReference type="EMBL" id="CUT04904.1"/>
    </source>
</evidence>
<dbReference type="AlphaFoldDB" id="A0A656D9U2"/>
<keyword evidence="4" id="KW-1185">Reference proteome</keyword>
<feature type="domain" description="Spermatogenesis-associated protein 20-like TRX" evidence="2">
    <location>
        <begin position="23"/>
        <end position="70"/>
    </location>
</feature>
<dbReference type="EMBL" id="CZVU01000104">
    <property type="protein sequence ID" value="CUT04904.1"/>
    <property type="molecule type" value="Genomic_DNA"/>
</dbReference>
<dbReference type="Pfam" id="PF03190">
    <property type="entry name" value="Thioredox_DsbH"/>
    <property type="match status" value="1"/>
</dbReference>
<dbReference type="OrthoDB" id="9811036at2"/>
<organism evidence="3 4">
    <name type="scientific">Kryptobacter tengchongensis</name>
    <dbReference type="NCBI Taxonomy" id="1643429"/>
    <lineage>
        <taxon>Bacteria</taxon>
        <taxon>Pseudomonadati</taxon>
        <taxon>Candidatus Kryptoniota</taxon>
        <taxon>Candidatus Kryptobacter</taxon>
    </lineage>
</organism>
<accession>A0A656D9U2</accession>
<dbReference type="Proteomes" id="UP000243065">
    <property type="component" value="Unassembled WGS sequence"/>
</dbReference>
<dbReference type="InterPro" id="IPR036249">
    <property type="entry name" value="Thioredoxin-like_sf"/>
</dbReference>
<dbReference type="InterPro" id="IPR004879">
    <property type="entry name" value="Ssp411-like_TRX"/>
</dbReference>
<name>A0A656D9U2_KRYT1</name>
<evidence type="ECO:0000256" key="1">
    <source>
        <dbReference type="ARBA" id="ARBA00023284"/>
    </source>
</evidence>
<feature type="non-terminal residue" evidence="3">
    <location>
        <position position="71"/>
    </location>
</feature>
<dbReference type="Gene3D" id="3.40.30.10">
    <property type="entry name" value="Glutaredoxin"/>
    <property type="match status" value="1"/>
</dbReference>
<dbReference type="InterPro" id="IPR017937">
    <property type="entry name" value="Thioredoxin_CS"/>
</dbReference>
<proteinExistence type="predicted"/>
<keyword evidence="1" id="KW-0676">Redox-active center</keyword>
<protein>
    <recommendedName>
        <fullName evidence="2">Spermatogenesis-associated protein 20-like TRX domain-containing protein</fullName>
    </recommendedName>
</protein>